<accession>A0A3R9NGG9</accession>
<dbReference type="Proteomes" id="UP000276389">
    <property type="component" value="Unassembled WGS sequence"/>
</dbReference>
<name>A0A3R9NGG9_9ENTR</name>
<proteinExistence type="predicted"/>
<dbReference type="EMBL" id="RWHU01000002">
    <property type="protein sequence ID" value="RSK69634.1"/>
    <property type="molecule type" value="Genomic_DNA"/>
</dbReference>
<dbReference type="AlphaFoldDB" id="A0A3R9NGG9"/>
<reference evidence="1 2" key="1">
    <citation type="submission" date="2018-12" db="EMBL/GenBank/DDBJ databases">
        <title>The Genome Submission of two Enterobacter spp. strains.</title>
        <authorList>
            <person name="Wu W."/>
            <person name="Wei L."/>
            <person name="Feng Y."/>
            <person name="Zong Z."/>
        </authorList>
    </citation>
    <scope>NUCLEOTIDE SEQUENCE [LARGE SCALE GENOMIC DNA]</scope>
    <source>
        <strain evidence="1 2">WCHEHu045002</strain>
    </source>
</reference>
<organism evidence="1 2">
    <name type="scientific">Enterobacter huaxiensis</name>
    <dbReference type="NCBI Taxonomy" id="2494702"/>
    <lineage>
        <taxon>Bacteria</taxon>
        <taxon>Pseudomonadati</taxon>
        <taxon>Pseudomonadota</taxon>
        <taxon>Gammaproteobacteria</taxon>
        <taxon>Enterobacterales</taxon>
        <taxon>Enterobacteriaceae</taxon>
        <taxon>Enterobacter</taxon>
    </lineage>
</organism>
<protein>
    <submittedName>
        <fullName evidence="1">Uncharacterized protein</fullName>
    </submittedName>
</protein>
<evidence type="ECO:0000313" key="2">
    <source>
        <dbReference type="Proteomes" id="UP000276389"/>
    </source>
</evidence>
<comment type="caution">
    <text evidence="1">The sequence shown here is derived from an EMBL/GenBank/DDBJ whole genome shotgun (WGS) entry which is preliminary data.</text>
</comment>
<dbReference type="RefSeq" id="WP_125914125.1">
    <property type="nucleotide sequence ID" value="NZ_RWHU01000002.1"/>
</dbReference>
<sequence length="186" mass="21936">MSDKADAITVRSIMDQFIKSESVKSRLKMIRERDRNDWEKWLQVELEYFISQTDGIYVDREIEAFPDNRKLRERYNMYIDLAIRKKRTRLNAYMFLELKCTRNVQTLINGFESDIHKINAIKKCSVDARSFWCVGFHLNCSERSLTKIKNYVAEWDYGYHEVIKLCDCGDDLACGCTNNTIGFAVI</sequence>
<gene>
    <name evidence="1" type="ORF">EJE24_07570</name>
</gene>
<evidence type="ECO:0000313" key="1">
    <source>
        <dbReference type="EMBL" id="RSK69634.1"/>
    </source>
</evidence>